<dbReference type="EMBL" id="CP012600">
    <property type="protein sequence ID" value="ALC82439.1"/>
    <property type="molecule type" value="Genomic_DNA"/>
</dbReference>
<protein>
    <submittedName>
        <fullName evidence="1">Uncharacterized protein</fullName>
    </submittedName>
</protein>
<organism evidence="1 2">
    <name type="scientific">Bacillus gobiensis</name>
    <dbReference type="NCBI Taxonomy" id="1441095"/>
    <lineage>
        <taxon>Bacteria</taxon>
        <taxon>Bacillati</taxon>
        <taxon>Bacillota</taxon>
        <taxon>Bacilli</taxon>
        <taxon>Bacillales</taxon>
        <taxon>Bacillaceae</taxon>
        <taxon>Bacillus</taxon>
    </lineage>
</organism>
<name>A0A0M5JEU8_9BACI</name>
<dbReference type="AlphaFoldDB" id="A0A0M5JEU8"/>
<proteinExistence type="predicted"/>
<dbReference type="PATRIC" id="fig|1441095.3.peg.2901"/>
<dbReference type="RefSeq" id="WP_053604227.1">
    <property type="nucleotide sequence ID" value="NZ_CP012600.1"/>
</dbReference>
<reference evidence="2" key="1">
    <citation type="submission" date="2015-08" db="EMBL/GenBank/DDBJ databases">
        <title>Genome sequencing project for genomic taxonomy and phylogenomics of Bacillus-like bacteria.</title>
        <authorList>
            <person name="Liu B."/>
            <person name="Wang J."/>
            <person name="Zhu Y."/>
            <person name="Liu G."/>
            <person name="Chen Q."/>
            <person name="Chen Z."/>
            <person name="Lan J."/>
            <person name="Che J."/>
            <person name="Ge C."/>
            <person name="Shi H."/>
            <person name="Pan Z."/>
            <person name="Liu X."/>
        </authorList>
    </citation>
    <scope>NUCLEOTIDE SEQUENCE [LARGE SCALE GENOMIC DNA]</scope>
    <source>
        <strain evidence="2">FJAT-4402</strain>
    </source>
</reference>
<dbReference type="Proteomes" id="UP000067625">
    <property type="component" value="Chromosome"/>
</dbReference>
<reference evidence="1 2" key="2">
    <citation type="journal article" date="2016" name="Int. J. Syst. Evol. Microbiol.">
        <title>Bacillus gobiensis sp. nov., isolated from a soil sample.</title>
        <authorList>
            <person name="Liu B."/>
            <person name="Liu G.H."/>
            <person name="Cetin S."/>
            <person name="Schumann P."/>
            <person name="Pan Z.Z."/>
            <person name="Chen Q.Q."/>
        </authorList>
    </citation>
    <scope>NUCLEOTIDE SEQUENCE [LARGE SCALE GENOMIC DNA]</scope>
    <source>
        <strain evidence="1 2">FJAT-4402</strain>
    </source>
</reference>
<dbReference type="OrthoDB" id="2933512at2"/>
<gene>
    <name evidence="1" type="ORF">AM592_13230</name>
</gene>
<evidence type="ECO:0000313" key="2">
    <source>
        <dbReference type="Proteomes" id="UP000067625"/>
    </source>
</evidence>
<evidence type="ECO:0000313" key="1">
    <source>
        <dbReference type="EMBL" id="ALC82439.1"/>
    </source>
</evidence>
<sequence>MPNKPSNPEELAYTKKELLELVNEQKRMNKEMILQLEKLSSLPSMSQEIHYLKVLLDSSSAHISNDLIRLSRQIDRLK</sequence>
<accession>A0A0M5JEU8</accession>
<dbReference type="STRING" id="1441095.AM592_13230"/>
<keyword evidence="2" id="KW-1185">Reference proteome</keyword>